<dbReference type="InterPro" id="IPR028969">
    <property type="entry name" value="Imm52"/>
</dbReference>
<dbReference type="OrthoDB" id="3770451at2"/>
<evidence type="ECO:0000259" key="1">
    <source>
        <dbReference type="Pfam" id="PF15579"/>
    </source>
</evidence>
<dbReference type="Proteomes" id="UP000077381">
    <property type="component" value="Unassembled WGS sequence"/>
</dbReference>
<proteinExistence type="predicted"/>
<organism evidence="2 3">
    <name type="scientific">Streptomyces jeddahensis</name>
    <dbReference type="NCBI Taxonomy" id="1716141"/>
    <lineage>
        <taxon>Bacteria</taxon>
        <taxon>Bacillati</taxon>
        <taxon>Actinomycetota</taxon>
        <taxon>Actinomycetes</taxon>
        <taxon>Kitasatosporales</taxon>
        <taxon>Streptomycetaceae</taxon>
        <taxon>Streptomyces</taxon>
    </lineage>
</organism>
<dbReference type="RefSeq" id="WP_067276676.1">
    <property type="nucleotide sequence ID" value="NZ_LOHS01000072.1"/>
</dbReference>
<reference evidence="2 3" key="1">
    <citation type="submission" date="2015-12" db="EMBL/GenBank/DDBJ databases">
        <title>Genome sequence of Streptomyces sp. G25.</title>
        <authorList>
            <person name="Poehlein A."/>
            <person name="Roettig A."/>
            <person name="Hiessl S."/>
            <person name="Hauschild P."/>
            <person name="Schauer J."/>
            <person name="Madkour M.H."/>
            <person name="Al-Ansari A.M."/>
            <person name="Almakishah N.H."/>
            <person name="Steinbuechel A."/>
            <person name="Daniel R."/>
        </authorList>
    </citation>
    <scope>NUCLEOTIDE SEQUENCE [LARGE SCALE GENOMIC DNA]</scope>
    <source>
        <strain evidence="3">G25(2015)</strain>
    </source>
</reference>
<sequence>MRRVVRGFWGPRKESAEALAGRWKQTLDRLADLLPAAASGAGASEVRTWRHIHASGPATDLRSDEASLLGALRAVQEADGWTDRTGTGLRLVTAGEPGWEIEVSGRAGGTSESLLQAVVIGVKSPDDADVPDAELLTMVAEVWEPDFGGVTDDDVLDGLEDDADFGPDEPSVGWVGYLSPGRAALLPDGMAAARKEVRAGGVLLEIATRGDVDDVVQANVRLRDAGALEPLPRPMNRAAL</sequence>
<dbReference type="PATRIC" id="fig|1716141.3.peg.2918"/>
<comment type="caution">
    <text evidence="2">The sequence shown here is derived from an EMBL/GenBank/DDBJ whole genome shotgun (WGS) entry which is preliminary data.</text>
</comment>
<accession>A0A177HS02</accession>
<dbReference type="STRING" id="1716141.STSP_27700"/>
<dbReference type="EMBL" id="LOHS01000072">
    <property type="protein sequence ID" value="OAH13792.1"/>
    <property type="molecule type" value="Genomic_DNA"/>
</dbReference>
<evidence type="ECO:0000313" key="2">
    <source>
        <dbReference type="EMBL" id="OAH13792.1"/>
    </source>
</evidence>
<dbReference type="AlphaFoldDB" id="A0A177HS02"/>
<evidence type="ECO:0000313" key="3">
    <source>
        <dbReference type="Proteomes" id="UP000077381"/>
    </source>
</evidence>
<name>A0A177HS02_9ACTN</name>
<protein>
    <recommendedName>
        <fullName evidence="1">Immunity protein 52 domain-containing protein</fullName>
    </recommendedName>
</protein>
<gene>
    <name evidence="2" type="ORF">STSP_27700</name>
</gene>
<keyword evidence="3" id="KW-1185">Reference proteome</keyword>
<dbReference type="Pfam" id="PF15579">
    <property type="entry name" value="Imm52"/>
    <property type="match status" value="1"/>
</dbReference>
<feature type="domain" description="Immunity protein 52" evidence="1">
    <location>
        <begin position="7"/>
        <end position="188"/>
    </location>
</feature>